<reference evidence="1" key="1">
    <citation type="submission" date="2021-04" db="EMBL/GenBank/DDBJ databases">
        <title>Genome seq and assembly of Streptomyces sp. RG38.</title>
        <authorList>
            <person name="Chhetri G."/>
        </authorList>
    </citation>
    <scope>NUCLEOTIDE SEQUENCE</scope>
    <source>
        <strain evidence="1">RG38</strain>
    </source>
</reference>
<dbReference type="RefSeq" id="WP_210868711.1">
    <property type="nucleotide sequence ID" value="NZ_JAGPNL010000001.1"/>
</dbReference>
<protein>
    <submittedName>
        <fullName evidence="1">ABC transporter substrate-binding protein</fullName>
    </submittedName>
</protein>
<evidence type="ECO:0000313" key="1">
    <source>
        <dbReference type="EMBL" id="MBQ0826006.1"/>
    </source>
</evidence>
<dbReference type="SUPFAM" id="SSF53850">
    <property type="entry name" value="Periplasmic binding protein-like II"/>
    <property type="match status" value="1"/>
</dbReference>
<dbReference type="AlphaFoldDB" id="A0A940XD42"/>
<accession>A0A940XD42</accession>
<dbReference type="Gene3D" id="3.40.190.10">
    <property type="entry name" value="Periplasmic binding protein-like II"/>
    <property type="match status" value="2"/>
</dbReference>
<comment type="caution">
    <text evidence="1">The sequence shown here is derived from an EMBL/GenBank/DDBJ whole genome shotgun (WGS) entry which is preliminary data.</text>
</comment>
<keyword evidence="2" id="KW-1185">Reference proteome</keyword>
<sequence length="315" mass="34540">MVLPQLTTVTRTQGNNEALKTGAVTPRGFRFEFEEVPVLVHAFRRMVRGLEFDVSEMALTTYLVAKAHGARFTAVPAFLVRGFHHGAIHHDPASGLRGPQDLEGRRVGVSRGYTVTTGVWARAVLQEEYGVDLDKVTWVLSGDEHVAAYRPPANVVPMGPGGSLEERVLSGELAAVIGPRPASPALVPLIPDAEEAGFAALRERALYPVNHLIVIRDELLAHQPELAELVFDAFARAKQLYVDRLRAGDVGSPTATDLMYRRVLETTGADPLPYGMEPNRAVLEQLMRHAVDQRIIERPLPLEELFAEGTHTLVA</sequence>
<dbReference type="Proteomes" id="UP000677875">
    <property type="component" value="Unassembled WGS sequence"/>
</dbReference>
<organism evidence="1 2">
    <name type="scientific">Streptomyces tagetis</name>
    <dbReference type="NCBI Taxonomy" id="2820809"/>
    <lineage>
        <taxon>Bacteria</taxon>
        <taxon>Bacillati</taxon>
        <taxon>Actinomycetota</taxon>
        <taxon>Actinomycetes</taxon>
        <taxon>Kitasatosporales</taxon>
        <taxon>Streptomycetaceae</taxon>
        <taxon>Streptomyces</taxon>
    </lineage>
</organism>
<name>A0A940XD42_9ACTN</name>
<evidence type="ECO:0000313" key="2">
    <source>
        <dbReference type="Proteomes" id="UP000677875"/>
    </source>
</evidence>
<gene>
    <name evidence="1" type="ORF">J5Y05_05710</name>
</gene>
<proteinExistence type="predicted"/>
<dbReference type="EMBL" id="JAGPNL010000001">
    <property type="protein sequence ID" value="MBQ0826006.1"/>
    <property type="molecule type" value="Genomic_DNA"/>
</dbReference>